<dbReference type="EMBL" id="JAAAJA010000103">
    <property type="protein sequence ID" value="KAG0262226.1"/>
    <property type="molecule type" value="Genomic_DNA"/>
</dbReference>
<organism evidence="2 3">
    <name type="scientific">Mortierella polycephala</name>
    <dbReference type="NCBI Taxonomy" id="41804"/>
    <lineage>
        <taxon>Eukaryota</taxon>
        <taxon>Fungi</taxon>
        <taxon>Fungi incertae sedis</taxon>
        <taxon>Mucoromycota</taxon>
        <taxon>Mortierellomycotina</taxon>
        <taxon>Mortierellomycetes</taxon>
        <taxon>Mortierellales</taxon>
        <taxon>Mortierellaceae</taxon>
        <taxon>Mortierella</taxon>
    </lineage>
</organism>
<comment type="caution">
    <text evidence="2">The sequence shown here is derived from an EMBL/GenBank/DDBJ whole genome shotgun (WGS) entry which is preliminary data.</text>
</comment>
<accession>A0A9P6Q7J3</accession>
<gene>
    <name evidence="2" type="ORF">BG011_000200</name>
</gene>
<feature type="region of interest" description="Disordered" evidence="1">
    <location>
        <begin position="113"/>
        <end position="135"/>
    </location>
</feature>
<feature type="compositionally biased region" description="Polar residues" evidence="1">
    <location>
        <begin position="113"/>
        <end position="126"/>
    </location>
</feature>
<evidence type="ECO:0000313" key="3">
    <source>
        <dbReference type="Proteomes" id="UP000726737"/>
    </source>
</evidence>
<evidence type="ECO:0000256" key="1">
    <source>
        <dbReference type="SAM" id="MobiDB-lite"/>
    </source>
</evidence>
<dbReference type="Proteomes" id="UP000726737">
    <property type="component" value="Unassembled WGS sequence"/>
</dbReference>
<feature type="region of interest" description="Disordered" evidence="1">
    <location>
        <begin position="194"/>
        <end position="218"/>
    </location>
</feature>
<name>A0A9P6Q7J3_9FUNG</name>
<dbReference type="OrthoDB" id="2415173at2759"/>
<evidence type="ECO:0000313" key="2">
    <source>
        <dbReference type="EMBL" id="KAG0262226.1"/>
    </source>
</evidence>
<sequence>MSLPLVAVDPVDLSSFALSSKYSTVDQKAFQKVHGRVHQDLSNPSSSSRSLRLYIVQQPVPAKHRRSYIETRNLRSLCGHPISESSDAKDLDHSAVVMKRMPDCVDLSALRVSQTPSAHTSASSGIGSEVDSVDDQDSYYRQRQANLKNMGENQVASWLSNSVEYMHNCISSEYVHSQGQDTDAADIEEYTDTDIEADDGSDGDGVRDAQDVSNSRSRRIRRLRDPVALAEDPNRCLPEWFRPKVVDGEVQFEIWVVAFLKDDDLLGCGGGKGTEKQLSEWIQAVNELLEDKIMQDFVGEEVAAGNIGIDFKRILESKKKSRQPTRRYIR</sequence>
<dbReference type="AlphaFoldDB" id="A0A9P6Q7J3"/>
<protein>
    <submittedName>
        <fullName evidence="2">Uncharacterized protein</fullName>
    </submittedName>
</protein>
<proteinExistence type="predicted"/>
<reference evidence="2" key="1">
    <citation type="journal article" date="2020" name="Fungal Divers.">
        <title>Resolving the Mortierellaceae phylogeny through synthesis of multi-gene phylogenetics and phylogenomics.</title>
        <authorList>
            <person name="Vandepol N."/>
            <person name="Liber J."/>
            <person name="Desiro A."/>
            <person name="Na H."/>
            <person name="Kennedy M."/>
            <person name="Barry K."/>
            <person name="Grigoriev I.V."/>
            <person name="Miller A.N."/>
            <person name="O'Donnell K."/>
            <person name="Stajich J.E."/>
            <person name="Bonito G."/>
        </authorList>
    </citation>
    <scope>NUCLEOTIDE SEQUENCE</scope>
    <source>
        <strain evidence="2">KOD948</strain>
    </source>
</reference>
<keyword evidence="3" id="KW-1185">Reference proteome</keyword>